<dbReference type="OrthoDB" id="14833at2759"/>
<reference evidence="4" key="1">
    <citation type="submission" date="2020-01" db="EMBL/GenBank/DDBJ databases">
        <title>Development of genomics and gene disruption for Polysphondylium violaceum indicates a role for the polyketide synthase stlB in stalk morphogenesis.</title>
        <authorList>
            <person name="Narita B."/>
            <person name="Kawabe Y."/>
            <person name="Kin K."/>
            <person name="Saito T."/>
            <person name="Gibbs R."/>
            <person name="Kuspa A."/>
            <person name="Muzny D."/>
            <person name="Queller D."/>
            <person name="Richards S."/>
            <person name="Strassman J."/>
            <person name="Sucgang R."/>
            <person name="Worley K."/>
            <person name="Schaap P."/>
        </authorList>
    </citation>
    <scope>NUCLEOTIDE SEQUENCE</scope>
    <source>
        <strain evidence="4">QSvi11</strain>
    </source>
</reference>
<evidence type="ECO:0000256" key="1">
    <source>
        <dbReference type="ARBA" id="ARBA00008842"/>
    </source>
</evidence>
<dbReference type="InterPro" id="IPR037239">
    <property type="entry name" value="OSBP_sf"/>
</dbReference>
<feature type="compositionally biased region" description="Low complexity" evidence="3">
    <location>
        <begin position="404"/>
        <end position="421"/>
    </location>
</feature>
<dbReference type="FunFam" id="1.10.287.2720:FF:000001">
    <property type="entry name" value="Oxysterol-binding OBPalpha"/>
    <property type="match status" value="1"/>
</dbReference>
<evidence type="ECO:0000313" key="4">
    <source>
        <dbReference type="EMBL" id="KAF2073676.1"/>
    </source>
</evidence>
<name>A0A8J4Q494_9MYCE</name>
<protein>
    <recommendedName>
        <fullName evidence="6">Oxysterol binding family protein</fullName>
    </recommendedName>
</protein>
<keyword evidence="5" id="KW-1185">Reference proteome</keyword>
<feature type="region of interest" description="Disordered" evidence="3">
    <location>
        <begin position="401"/>
        <end position="436"/>
    </location>
</feature>
<comment type="caution">
    <text evidence="4">The sequence shown here is derived from an EMBL/GenBank/DDBJ whole genome shotgun (WGS) entry which is preliminary data.</text>
</comment>
<dbReference type="InterPro" id="IPR000648">
    <property type="entry name" value="Oxysterol-bd"/>
</dbReference>
<dbReference type="Gene3D" id="3.30.70.3490">
    <property type="match status" value="1"/>
</dbReference>
<sequence>MSQEISTTATATTGNEKIEPTEDTEVLEEEPRNLLISLLSELKIGVDLSRVPLPTFILEPRSLLEKFTDFMVHGDLLSGVNKLDTPLDRLKLITKWYLSGFYFRPKGVKKPYNPILGEIFRCKWEYNSSSNNTADTFLVAEQISHHPPVSCLYISNRKEGYTMTGLINPRSKFLGTSMAVIVDGSITLSLLEHNEDYVITFPTACARGIIFGTLLTEITGSASIVCKSSGLKADMDFKSKPLFGGEYNIVSGKIKKKGETFYSFTGKWDNKIEITNTTQKKKSSETLWDCKGAKKCPKIIRSIADQEEFESQRLWQNVASAIINKNQKEATVEKNRLEDEQRQRVKDRKEKGIEWEPRLFKKVGDQWVYKYENKTLYNPNEPKEVEINGIIHFDGSYDTITKASSSSSSSSSSTSPCILSSKDGASSTTGITQEVK</sequence>
<dbReference type="AlphaFoldDB" id="A0A8J4Q494"/>
<organism evidence="4 5">
    <name type="scientific">Polysphondylium violaceum</name>
    <dbReference type="NCBI Taxonomy" id="133409"/>
    <lineage>
        <taxon>Eukaryota</taxon>
        <taxon>Amoebozoa</taxon>
        <taxon>Evosea</taxon>
        <taxon>Eumycetozoa</taxon>
        <taxon>Dictyostelia</taxon>
        <taxon>Dictyosteliales</taxon>
        <taxon>Dictyosteliaceae</taxon>
        <taxon>Polysphondylium</taxon>
    </lineage>
</organism>
<dbReference type="Proteomes" id="UP000695562">
    <property type="component" value="Unassembled WGS sequence"/>
</dbReference>
<feature type="compositionally biased region" description="Polar residues" evidence="3">
    <location>
        <begin position="423"/>
        <end position="436"/>
    </location>
</feature>
<dbReference type="PANTHER" id="PTHR10972">
    <property type="entry name" value="OXYSTEROL-BINDING PROTEIN-RELATED"/>
    <property type="match status" value="1"/>
</dbReference>
<dbReference type="EMBL" id="AJWJ01000190">
    <property type="protein sequence ID" value="KAF2073676.1"/>
    <property type="molecule type" value="Genomic_DNA"/>
</dbReference>
<evidence type="ECO:0000313" key="5">
    <source>
        <dbReference type="Proteomes" id="UP000695562"/>
    </source>
</evidence>
<comment type="similarity">
    <text evidence="1 2">Belongs to the OSBP family.</text>
</comment>
<proteinExistence type="inferred from homology"/>
<dbReference type="Pfam" id="PF01237">
    <property type="entry name" value="Oxysterol_BP"/>
    <property type="match status" value="1"/>
</dbReference>
<evidence type="ECO:0008006" key="6">
    <source>
        <dbReference type="Google" id="ProtNLM"/>
    </source>
</evidence>
<dbReference type="GO" id="GO:0005829">
    <property type="term" value="C:cytosol"/>
    <property type="evidence" value="ECO:0007669"/>
    <property type="project" value="TreeGrafter"/>
</dbReference>
<dbReference type="Gene3D" id="1.10.287.2720">
    <property type="match status" value="1"/>
</dbReference>
<dbReference type="PROSITE" id="PS01013">
    <property type="entry name" value="OSBP"/>
    <property type="match status" value="1"/>
</dbReference>
<feature type="compositionally biased region" description="Polar residues" evidence="3">
    <location>
        <begin position="1"/>
        <end position="15"/>
    </location>
</feature>
<evidence type="ECO:0000256" key="3">
    <source>
        <dbReference type="SAM" id="MobiDB-lite"/>
    </source>
</evidence>
<dbReference type="PANTHER" id="PTHR10972:SF102">
    <property type="entry name" value="OXYSTEROL-BINDING PROTEIN"/>
    <property type="match status" value="1"/>
</dbReference>
<dbReference type="Gene3D" id="2.40.160.120">
    <property type="match status" value="1"/>
</dbReference>
<evidence type="ECO:0000256" key="2">
    <source>
        <dbReference type="RuleBase" id="RU003844"/>
    </source>
</evidence>
<dbReference type="GO" id="GO:0032934">
    <property type="term" value="F:sterol binding"/>
    <property type="evidence" value="ECO:0007669"/>
    <property type="project" value="TreeGrafter"/>
</dbReference>
<dbReference type="SUPFAM" id="SSF144000">
    <property type="entry name" value="Oxysterol-binding protein-like"/>
    <property type="match status" value="1"/>
</dbReference>
<dbReference type="GO" id="GO:0016020">
    <property type="term" value="C:membrane"/>
    <property type="evidence" value="ECO:0007669"/>
    <property type="project" value="TreeGrafter"/>
</dbReference>
<gene>
    <name evidence="4" type="ORF">CYY_005026</name>
</gene>
<dbReference type="InterPro" id="IPR018494">
    <property type="entry name" value="Oxysterol-bd_CS"/>
</dbReference>
<feature type="region of interest" description="Disordered" evidence="3">
    <location>
        <begin position="1"/>
        <end position="25"/>
    </location>
</feature>
<accession>A0A8J4Q494</accession>